<evidence type="ECO:0000313" key="2">
    <source>
        <dbReference type="EMBL" id="MFC7127360.1"/>
    </source>
</evidence>
<dbReference type="InterPro" id="IPR007381">
    <property type="entry name" value="CheF1/F2"/>
</dbReference>
<protein>
    <recommendedName>
        <fullName evidence="1">Taxis protein CheF</fullName>
    </recommendedName>
</protein>
<dbReference type="RefSeq" id="WP_267637999.1">
    <property type="nucleotide sequence ID" value="NZ_JAODIY010000011.1"/>
</dbReference>
<dbReference type="EMBL" id="JBHSZQ010000050">
    <property type="protein sequence ID" value="MFC7127360.1"/>
    <property type="molecule type" value="Genomic_DNA"/>
</dbReference>
<comment type="subunit">
    <text evidence="1">Interacts with chemotaxis (Che) proteins as well as flagella accessory (Fla) proteins.</text>
</comment>
<evidence type="ECO:0000313" key="3">
    <source>
        <dbReference type="Proteomes" id="UP001596414"/>
    </source>
</evidence>
<comment type="caution">
    <text evidence="2">The sequence shown here is derived from an EMBL/GenBank/DDBJ whole genome shotgun (WGS) entry which is preliminary data.</text>
</comment>
<dbReference type="PANTHER" id="PTHR42201">
    <property type="entry name" value="TAXIS PROTEIN"/>
    <property type="match status" value="1"/>
</dbReference>
<dbReference type="GO" id="GO:0006935">
    <property type="term" value="P:chemotaxis"/>
    <property type="evidence" value="ECO:0007669"/>
    <property type="project" value="UniProtKB-UniRule"/>
</dbReference>
<proteinExistence type="predicted"/>
<reference evidence="2 3" key="1">
    <citation type="journal article" date="2014" name="Int. J. Syst. Evol. Microbiol.">
        <title>Complete genome sequence of Corynebacterium casei LMG S-19264T (=DSM 44701T), isolated from a smear-ripened cheese.</title>
        <authorList>
            <consortium name="US DOE Joint Genome Institute (JGI-PGF)"/>
            <person name="Walter F."/>
            <person name="Albersmeier A."/>
            <person name="Kalinowski J."/>
            <person name="Ruckert C."/>
        </authorList>
    </citation>
    <scope>NUCLEOTIDE SEQUENCE [LARGE SCALE GENOMIC DNA]</scope>
    <source>
        <strain evidence="2 3">CGMCC 4.7215</strain>
    </source>
</reference>
<dbReference type="PANTHER" id="PTHR42201:SF1">
    <property type="entry name" value="TAXIS PROTEIN"/>
    <property type="match status" value="1"/>
</dbReference>
<keyword evidence="1" id="KW-0145">Chemotaxis</keyword>
<dbReference type="Proteomes" id="UP001596414">
    <property type="component" value="Unassembled WGS sequence"/>
</dbReference>
<dbReference type="PIRSF" id="PIRSF026802">
    <property type="entry name" value="UCP026802"/>
    <property type="match status" value="1"/>
</dbReference>
<evidence type="ECO:0000256" key="1">
    <source>
        <dbReference type="PIRNR" id="PIRNR026802"/>
    </source>
</evidence>
<dbReference type="AlphaFoldDB" id="A0ABD5XDU0"/>
<name>A0ABD5XDU0_9EURY</name>
<comment type="function">
    <text evidence="1">Involved in taxis signal transduction.</text>
</comment>
<sequence length="289" mass="32550">MKEGETQLTDQKGKFAQVVNDGRKVPDIEWVPGRILLSNKRLILASKQGKRMIPLPKLSSIKSREDAENPLAKVSSYISLQVDSDVTLISPQHHQQFEQILYNAVLDQQVIAVKHPAVKGGVVQNTGWEKARLVPELEEETISLAMTSGQFVQVELNDVGMVEENEGDVLGDERFFIEVEHTQEKAAVQTYISGPKQKVTILKELLRKNEQQNEVDVELTEEENEVLMALYSGVSPFQIPEFVGMEIETVEAIYDDLIDAGILQEQRVRRDVQLKARGRNIASEAMDEE</sequence>
<organism evidence="2 3">
    <name type="scientific">Halovenus rubra</name>
    <dbReference type="NCBI Taxonomy" id="869890"/>
    <lineage>
        <taxon>Archaea</taxon>
        <taxon>Methanobacteriati</taxon>
        <taxon>Methanobacteriota</taxon>
        <taxon>Stenosarchaea group</taxon>
        <taxon>Halobacteria</taxon>
        <taxon>Halobacteriales</taxon>
        <taxon>Haloarculaceae</taxon>
        <taxon>Halovenus</taxon>
    </lineage>
</organism>
<accession>A0ABD5XDU0</accession>
<dbReference type="Pfam" id="PF04283">
    <property type="entry name" value="CheF-arch"/>
    <property type="match status" value="1"/>
</dbReference>
<gene>
    <name evidence="2" type="ORF">ACFQJ7_15270</name>
</gene>